<dbReference type="CDD" id="cd12797">
    <property type="entry name" value="M23_peptidase"/>
    <property type="match status" value="1"/>
</dbReference>
<dbReference type="PANTHER" id="PTHR21666:SF270">
    <property type="entry name" value="MUREIN HYDROLASE ACTIVATOR ENVC"/>
    <property type="match status" value="1"/>
</dbReference>
<sequence length="378" mass="39534">MSARGTISGGGAPALPSARTLDELPADMRHDEITSIIPVEDFGLEEYADGPLSEWRNESLSTGGRRRADRSGARRFDRDAYDQPRPAEITQDIVVAEIEFDEYAHEHPFQIHGAEYDDFDAESEDSLWTPQKQQSPRRGSGKHRIAAPPQALKGRAALLAVAAGAAVAAATGSFAQPADDNAQSTTPTPVAVTNGDTQGPAAGIAGAPAPANMDTFTSQLAEGQEIAEAKAQADAAARIPLFVSPIAPGAYTFTSTYANRWGSFHGGIDMAAPLGTPIHAATDGEVIDAGPASGYGNWVQIKSDDGTVTMYGHMASSGVLVTKGQKVTAGQIIALVGSEGFSTGPHLHFEVWKNGTMKIDPAPWLAAHGISLASYTGS</sequence>
<evidence type="ECO:0000313" key="3">
    <source>
        <dbReference type="EMBL" id="MCZ4552426.1"/>
    </source>
</evidence>
<accession>A0ABT4MZK7</accession>
<dbReference type="SUPFAM" id="SSF51261">
    <property type="entry name" value="Duplicated hybrid motif"/>
    <property type="match status" value="1"/>
</dbReference>
<feature type="region of interest" description="Disordered" evidence="1">
    <location>
        <begin position="1"/>
        <end position="22"/>
    </location>
</feature>
<feature type="compositionally biased region" description="Low complexity" evidence="1">
    <location>
        <begin position="199"/>
        <end position="210"/>
    </location>
</feature>
<dbReference type="InterPro" id="IPR016047">
    <property type="entry name" value="M23ase_b-sheet_dom"/>
</dbReference>
<dbReference type="PANTHER" id="PTHR21666">
    <property type="entry name" value="PEPTIDASE-RELATED"/>
    <property type="match status" value="1"/>
</dbReference>
<evidence type="ECO:0000259" key="2">
    <source>
        <dbReference type="Pfam" id="PF01551"/>
    </source>
</evidence>
<dbReference type="InterPro" id="IPR011055">
    <property type="entry name" value="Dup_hybrid_motif"/>
</dbReference>
<dbReference type="RefSeq" id="WP_301573169.1">
    <property type="nucleotide sequence ID" value="NZ_JAPWIE010000006.1"/>
</dbReference>
<feature type="compositionally biased region" description="Basic and acidic residues" evidence="1">
    <location>
        <begin position="69"/>
        <end position="82"/>
    </location>
</feature>
<dbReference type="Proteomes" id="UP001067235">
    <property type="component" value="Unassembled WGS sequence"/>
</dbReference>
<dbReference type="Gene3D" id="2.70.70.10">
    <property type="entry name" value="Glucose Permease (Domain IIA)"/>
    <property type="match status" value="1"/>
</dbReference>
<name>A0ABT4MZK7_GORRU</name>
<feature type="region of interest" description="Disordered" evidence="1">
    <location>
        <begin position="120"/>
        <end position="146"/>
    </location>
</feature>
<reference evidence="3" key="1">
    <citation type="submission" date="2022-12" db="EMBL/GenBank/DDBJ databases">
        <authorList>
            <person name="Krivoruchko A.V."/>
            <person name="Elkin A."/>
        </authorList>
    </citation>
    <scope>NUCLEOTIDE SEQUENCE</scope>
    <source>
        <strain evidence="3">IEGM 1388</strain>
    </source>
</reference>
<dbReference type="InterPro" id="IPR050570">
    <property type="entry name" value="Cell_wall_metabolism_enzyme"/>
</dbReference>
<evidence type="ECO:0000256" key="1">
    <source>
        <dbReference type="SAM" id="MobiDB-lite"/>
    </source>
</evidence>
<dbReference type="EMBL" id="JAPWIE010000006">
    <property type="protein sequence ID" value="MCZ4552426.1"/>
    <property type="molecule type" value="Genomic_DNA"/>
</dbReference>
<feature type="domain" description="M23ase beta-sheet core" evidence="2">
    <location>
        <begin position="264"/>
        <end position="356"/>
    </location>
</feature>
<organism evidence="3 4">
    <name type="scientific">Gordonia rubripertincta</name>
    <name type="common">Rhodococcus corallinus</name>
    <dbReference type="NCBI Taxonomy" id="36822"/>
    <lineage>
        <taxon>Bacteria</taxon>
        <taxon>Bacillati</taxon>
        <taxon>Actinomycetota</taxon>
        <taxon>Actinomycetes</taxon>
        <taxon>Mycobacteriales</taxon>
        <taxon>Gordoniaceae</taxon>
        <taxon>Gordonia</taxon>
    </lineage>
</organism>
<keyword evidence="4" id="KW-1185">Reference proteome</keyword>
<feature type="region of interest" description="Disordered" evidence="1">
    <location>
        <begin position="176"/>
        <end position="210"/>
    </location>
</feature>
<proteinExistence type="predicted"/>
<protein>
    <submittedName>
        <fullName evidence="3">M23 family metallopeptidase</fullName>
    </submittedName>
</protein>
<evidence type="ECO:0000313" key="4">
    <source>
        <dbReference type="Proteomes" id="UP001067235"/>
    </source>
</evidence>
<comment type="caution">
    <text evidence="3">The sequence shown here is derived from an EMBL/GenBank/DDBJ whole genome shotgun (WGS) entry which is preliminary data.</text>
</comment>
<feature type="region of interest" description="Disordered" evidence="1">
    <location>
        <begin position="54"/>
        <end position="88"/>
    </location>
</feature>
<gene>
    <name evidence="3" type="ORF">O4213_20715</name>
</gene>
<dbReference type="Pfam" id="PF01551">
    <property type="entry name" value="Peptidase_M23"/>
    <property type="match status" value="1"/>
</dbReference>
<feature type="compositionally biased region" description="Polar residues" evidence="1">
    <location>
        <begin position="126"/>
        <end position="137"/>
    </location>
</feature>